<evidence type="ECO:0000256" key="3">
    <source>
        <dbReference type="SAM" id="MobiDB-lite"/>
    </source>
</evidence>
<dbReference type="EMBL" id="BPQG01000068">
    <property type="protein sequence ID" value="GJD46155.1"/>
    <property type="molecule type" value="Genomic_DNA"/>
</dbReference>
<keyword evidence="5" id="KW-1185">Reference proteome</keyword>
<protein>
    <submittedName>
        <fullName evidence="4">General stress protein 39</fullName>
    </submittedName>
</protein>
<comment type="caution">
    <text evidence="4">The sequence shown here is derived from an EMBL/GenBank/DDBJ whole genome shotgun (WGS) entry which is preliminary data.</text>
</comment>
<evidence type="ECO:0000313" key="5">
    <source>
        <dbReference type="Proteomes" id="UP001055117"/>
    </source>
</evidence>
<dbReference type="InterPro" id="IPR002347">
    <property type="entry name" value="SDR_fam"/>
</dbReference>
<comment type="similarity">
    <text evidence="1">Belongs to the short-chain dehydrogenases/reductases (SDR) family.</text>
</comment>
<dbReference type="InterPro" id="IPR036291">
    <property type="entry name" value="NAD(P)-bd_dom_sf"/>
</dbReference>
<organism evidence="4 5">
    <name type="scientific">Methylobacterium cerastii</name>
    <dbReference type="NCBI Taxonomy" id="932741"/>
    <lineage>
        <taxon>Bacteria</taxon>
        <taxon>Pseudomonadati</taxon>
        <taxon>Pseudomonadota</taxon>
        <taxon>Alphaproteobacteria</taxon>
        <taxon>Hyphomicrobiales</taxon>
        <taxon>Methylobacteriaceae</taxon>
        <taxon>Methylobacterium</taxon>
    </lineage>
</organism>
<dbReference type="InterPro" id="IPR020904">
    <property type="entry name" value="Sc_DH/Rdtase_CS"/>
</dbReference>
<reference evidence="4 5" key="1">
    <citation type="journal article" date="2021" name="Front. Microbiol.">
        <title>Comprehensive Comparative Genomics and Phenotyping of Methylobacterium Species.</title>
        <authorList>
            <person name="Alessa O."/>
            <person name="Ogura Y."/>
            <person name="Fujitani Y."/>
            <person name="Takami H."/>
            <person name="Hayashi T."/>
            <person name="Sahin N."/>
            <person name="Tani A."/>
        </authorList>
    </citation>
    <scope>NUCLEOTIDE SEQUENCE [LARGE SCALE GENOMIC DNA]</scope>
    <source>
        <strain evidence="4 5">DSM 23679</strain>
    </source>
</reference>
<evidence type="ECO:0000256" key="1">
    <source>
        <dbReference type="ARBA" id="ARBA00006484"/>
    </source>
</evidence>
<dbReference type="Pfam" id="PF13561">
    <property type="entry name" value="adh_short_C2"/>
    <property type="match status" value="1"/>
</dbReference>
<dbReference type="PRINTS" id="PR00080">
    <property type="entry name" value="SDRFAMILY"/>
</dbReference>
<evidence type="ECO:0000256" key="2">
    <source>
        <dbReference type="ARBA" id="ARBA00023002"/>
    </source>
</evidence>
<dbReference type="PANTHER" id="PTHR48107">
    <property type="entry name" value="NADPH-DEPENDENT ALDEHYDE REDUCTASE-LIKE PROTEIN, CHLOROPLASTIC-RELATED"/>
    <property type="match status" value="1"/>
</dbReference>
<dbReference type="PROSITE" id="PS00061">
    <property type="entry name" value="ADH_SHORT"/>
    <property type="match status" value="1"/>
</dbReference>
<name>A0ABQ4QLN8_9HYPH</name>
<dbReference type="PRINTS" id="PR00081">
    <property type="entry name" value="GDHRDH"/>
</dbReference>
<accession>A0ABQ4QLN8</accession>
<proteinExistence type="inferred from homology"/>
<sequence length="292" mass="30688">MTDDPREAGARPPFPGDQQQARPGLSSRMTPAPDHGEHSYVGKGLLTDRVALITGGDSGIGRAVAIAYAREGADVAISYLPVEQTDAEETKAWVERAGRRALLLPGDLREEAHCRDLVARTVAEFGRLDILVNNAAAQTVNDGLDDVTAKDLEGSFRANVFAMYYLCQAAVPHMKPGSAIVNSTSQQAKVADKTMLIYAATKGAIASLTIGLSNLLAPKGIRVNCVAPGPVWTPIQPIVKSPEQIASLGSETPLGRAGQPAELAPAYVLLASREGSYMSGALVPVTGGTPMY</sequence>
<dbReference type="Gene3D" id="3.40.50.720">
    <property type="entry name" value="NAD(P)-binding Rossmann-like Domain"/>
    <property type="match status" value="1"/>
</dbReference>
<dbReference type="RefSeq" id="WP_147752095.1">
    <property type="nucleotide sequence ID" value="NZ_BPQG01000068.1"/>
</dbReference>
<feature type="region of interest" description="Disordered" evidence="3">
    <location>
        <begin position="1"/>
        <end position="40"/>
    </location>
</feature>
<gene>
    <name evidence="4" type="primary">ydaD_2</name>
    <name evidence="4" type="ORF">AFCDBAGC_4035</name>
</gene>
<dbReference type="PANTHER" id="PTHR48107:SF16">
    <property type="entry name" value="NADPH-DEPENDENT ALDEHYDE REDUCTASE 1, CHLOROPLASTIC"/>
    <property type="match status" value="1"/>
</dbReference>
<dbReference type="Proteomes" id="UP001055117">
    <property type="component" value="Unassembled WGS sequence"/>
</dbReference>
<keyword evidence="2" id="KW-0560">Oxidoreductase</keyword>
<dbReference type="SUPFAM" id="SSF51735">
    <property type="entry name" value="NAD(P)-binding Rossmann-fold domains"/>
    <property type="match status" value="1"/>
</dbReference>
<evidence type="ECO:0000313" key="4">
    <source>
        <dbReference type="EMBL" id="GJD46155.1"/>
    </source>
</evidence>